<comment type="similarity">
    <text evidence="10">Belongs to the ApbE family.</text>
</comment>
<evidence type="ECO:0000256" key="1">
    <source>
        <dbReference type="ARBA" id="ARBA00011955"/>
    </source>
</evidence>
<keyword evidence="4 10" id="KW-0808">Transferase</keyword>
<evidence type="ECO:0000313" key="13">
    <source>
        <dbReference type="Proteomes" id="UP000263900"/>
    </source>
</evidence>
<dbReference type="Pfam" id="PF02424">
    <property type="entry name" value="ApbE"/>
    <property type="match status" value="1"/>
</dbReference>
<dbReference type="GO" id="GO:0046872">
    <property type="term" value="F:metal ion binding"/>
    <property type="evidence" value="ECO:0007669"/>
    <property type="project" value="UniProtKB-UniRule"/>
</dbReference>
<keyword evidence="6 10" id="KW-0274">FAD</keyword>
<name>A0A3B7MNX4_9BACT</name>
<evidence type="ECO:0000256" key="2">
    <source>
        <dbReference type="ARBA" id="ARBA00016337"/>
    </source>
</evidence>
<evidence type="ECO:0000313" key="12">
    <source>
        <dbReference type="EMBL" id="AXY75858.1"/>
    </source>
</evidence>
<feature type="binding site" evidence="11">
    <location>
        <position position="166"/>
    </location>
    <ligand>
        <name>Mg(2+)</name>
        <dbReference type="ChEBI" id="CHEBI:18420"/>
    </ligand>
</feature>
<dbReference type="Proteomes" id="UP000263900">
    <property type="component" value="Chromosome"/>
</dbReference>
<keyword evidence="3 10" id="KW-0285">Flavoprotein</keyword>
<proteinExistence type="inferred from homology"/>
<evidence type="ECO:0000256" key="4">
    <source>
        <dbReference type="ARBA" id="ARBA00022679"/>
    </source>
</evidence>
<evidence type="ECO:0000256" key="7">
    <source>
        <dbReference type="ARBA" id="ARBA00022842"/>
    </source>
</evidence>
<organism evidence="12 13">
    <name type="scientific">Paraflavitalea soli</name>
    <dbReference type="NCBI Taxonomy" id="2315862"/>
    <lineage>
        <taxon>Bacteria</taxon>
        <taxon>Pseudomonadati</taxon>
        <taxon>Bacteroidota</taxon>
        <taxon>Chitinophagia</taxon>
        <taxon>Chitinophagales</taxon>
        <taxon>Chitinophagaceae</taxon>
        <taxon>Paraflavitalea</taxon>
    </lineage>
</organism>
<comment type="cofactor">
    <cofactor evidence="11">
        <name>Mg(2+)</name>
        <dbReference type="ChEBI" id="CHEBI:18420"/>
    </cofactor>
    <cofactor evidence="11">
        <name>Mn(2+)</name>
        <dbReference type="ChEBI" id="CHEBI:29035"/>
    </cofactor>
    <text evidence="11">Magnesium. Can also use manganese.</text>
</comment>
<evidence type="ECO:0000256" key="3">
    <source>
        <dbReference type="ARBA" id="ARBA00022630"/>
    </source>
</evidence>
<evidence type="ECO:0000256" key="8">
    <source>
        <dbReference type="ARBA" id="ARBA00031306"/>
    </source>
</evidence>
<evidence type="ECO:0000256" key="5">
    <source>
        <dbReference type="ARBA" id="ARBA00022723"/>
    </source>
</evidence>
<evidence type="ECO:0000256" key="9">
    <source>
        <dbReference type="ARBA" id="ARBA00048540"/>
    </source>
</evidence>
<dbReference type="GO" id="GO:0016740">
    <property type="term" value="F:transferase activity"/>
    <property type="evidence" value="ECO:0007669"/>
    <property type="project" value="UniProtKB-UniRule"/>
</dbReference>
<dbReference type="InterPro" id="IPR024932">
    <property type="entry name" value="ApbE"/>
</dbReference>
<dbReference type="PANTHER" id="PTHR30040">
    <property type="entry name" value="THIAMINE BIOSYNTHESIS LIPOPROTEIN APBE"/>
    <property type="match status" value="1"/>
</dbReference>
<accession>A0A3B7MNX4</accession>
<comment type="catalytic activity">
    <reaction evidence="9 10">
        <text>L-threonyl-[protein] + FAD = FMN-L-threonyl-[protein] + AMP + H(+)</text>
        <dbReference type="Rhea" id="RHEA:36847"/>
        <dbReference type="Rhea" id="RHEA-COMP:11060"/>
        <dbReference type="Rhea" id="RHEA-COMP:11061"/>
        <dbReference type="ChEBI" id="CHEBI:15378"/>
        <dbReference type="ChEBI" id="CHEBI:30013"/>
        <dbReference type="ChEBI" id="CHEBI:57692"/>
        <dbReference type="ChEBI" id="CHEBI:74257"/>
        <dbReference type="ChEBI" id="CHEBI:456215"/>
        <dbReference type="EC" id="2.7.1.180"/>
    </reaction>
</comment>
<dbReference type="KEGG" id="pseg:D3H65_18515"/>
<dbReference type="SUPFAM" id="SSF143631">
    <property type="entry name" value="ApbE-like"/>
    <property type="match status" value="1"/>
</dbReference>
<dbReference type="RefSeq" id="WP_119051739.1">
    <property type="nucleotide sequence ID" value="NZ_CP032157.1"/>
</dbReference>
<dbReference type="PANTHER" id="PTHR30040:SF2">
    <property type="entry name" value="FAD:PROTEIN FMN TRANSFERASE"/>
    <property type="match status" value="1"/>
</dbReference>
<dbReference type="EMBL" id="CP032157">
    <property type="protein sequence ID" value="AXY75858.1"/>
    <property type="molecule type" value="Genomic_DNA"/>
</dbReference>
<evidence type="ECO:0000256" key="10">
    <source>
        <dbReference type="PIRNR" id="PIRNR006268"/>
    </source>
</evidence>
<dbReference type="EC" id="2.7.1.180" evidence="1 10"/>
<dbReference type="PIRSF" id="PIRSF006268">
    <property type="entry name" value="ApbE"/>
    <property type="match status" value="1"/>
</dbReference>
<dbReference type="InterPro" id="IPR003374">
    <property type="entry name" value="ApbE-like_sf"/>
</dbReference>
<feature type="binding site" evidence="11">
    <location>
        <position position="284"/>
    </location>
    <ligand>
        <name>Mg(2+)</name>
        <dbReference type="ChEBI" id="CHEBI:18420"/>
    </ligand>
</feature>
<reference evidence="12 13" key="1">
    <citation type="submission" date="2018-09" db="EMBL/GenBank/DDBJ databases">
        <title>Genome sequencing of strain 6GH32-13.</title>
        <authorList>
            <person name="Weon H.-Y."/>
            <person name="Heo J."/>
            <person name="Kwon S.-W."/>
        </authorList>
    </citation>
    <scope>NUCLEOTIDE SEQUENCE [LARGE SCALE GENOMIC DNA]</scope>
    <source>
        <strain evidence="12 13">5GH32-13</strain>
    </source>
</reference>
<keyword evidence="5 10" id="KW-0479">Metal-binding</keyword>
<protein>
    <recommendedName>
        <fullName evidence="2 10">FAD:protein FMN transferase</fullName>
        <ecNumber evidence="1 10">2.7.1.180</ecNumber>
    </recommendedName>
    <alternativeName>
        <fullName evidence="8 10">Flavin transferase</fullName>
    </alternativeName>
</protein>
<evidence type="ECO:0000256" key="6">
    <source>
        <dbReference type="ARBA" id="ARBA00022827"/>
    </source>
</evidence>
<dbReference type="OrthoDB" id="9778595at2"/>
<gene>
    <name evidence="12" type="ORF">D3H65_18515</name>
</gene>
<dbReference type="AlphaFoldDB" id="A0A3B7MNX4"/>
<dbReference type="Gene3D" id="3.10.520.10">
    <property type="entry name" value="ApbE-like domains"/>
    <property type="match status" value="1"/>
</dbReference>
<keyword evidence="13" id="KW-1185">Reference proteome</keyword>
<evidence type="ECO:0000256" key="11">
    <source>
        <dbReference type="PIRSR" id="PIRSR006268-2"/>
    </source>
</evidence>
<sequence>MRNLLIFLPLFLCGAVTYKAQPVRAFRMNGFAQGTTWQVTYYATDSLVTKGQVDSLLAVIDSSLSIYKSYSLISRFNQAETSINMDDHMTRVIDKSIETYRQTEGIFDITVQPLVQAWGFGPKKIDKLPDSATIRSLKQCVDSRFLTVNGHTLSKTKPCVKIDVNGIAQGYSVDVLAAFLDKQHLANYIVEIGGEIRVKGHRQPGNEKMKIGIEAPGEDEFQLSLLQKIISIDSGAITTSGSYRKFYESAGKKISHIIDPRTGYSSQSELISVTVYAPDAITADAYDNALMVMGVQKALTFIEQRKDMAAYLIFRKPDGKIADTASSRFYTFIKEH</sequence>
<keyword evidence="7 10" id="KW-0460">Magnesium</keyword>